<dbReference type="OrthoDB" id="9801679at2"/>
<organism evidence="3 4">
    <name type="scientific">Streptococcus iniae</name>
    <name type="common">Streptococcus shiloi</name>
    <dbReference type="NCBI Taxonomy" id="1346"/>
    <lineage>
        <taxon>Bacteria</taxon>
        <taxon>Bacillati</taxon>
        <taxon>Bacillota</taxon>
        <taxon>Bacilli</taxon>
        <taxon>Lactobacillales</taxon>
        <taxon>Streptococcaceae</taxon>
        <taxon>Streptococcus</taxon>
    </lineage>
</organism>
<sequence>MLNKKFFTYASLLALVAVSPVIEESFDQHNSVYAEEIIGPKTEPIVNTTAESLEPLNTLVTKDTREKNSTERPLEERAAVETLTVSPEVLADANGSKPIAEVKASPQNQTYTVTGKIISAVDGWGGNGFYMQDSKGTGIYVYPGQSLGYVSGDLIQITGQLTNFNGELQLKTISDHHKIQGQLPTTVLEKTIPQLTDESLSTLVKVSEVTVGKITSEKSETSNFEVKDKFGNTIAVRVDSRTGIKTSDLLLKINEGDVINLTAIHSIFKTKFQLKPFNLDQFEVVKKAIRKEEASPEPLSQLLKIGQIQGTSHQSPYDKKNVTVEQVVVTYIDDSTHFYVQDIQGDANIATSDGIRIFTQNLKPQVKVGDVLTISGLVEEYFGRGYQDLKKTDLTMTQIKAKSILKTGETSVPAPLVLGKDRKAPVDIIDNDGLKQFDPQEDAIDYWESMEGMLVAVDNAKIVGPSKNSEIYVLPGDTTRTLNNSGGVSLRPTAYNTDLIPILFKKGKQIIKAGDFYTGRLTGPVSYSYGNYKVVVDGIKGMPTLNDGQLKPEKTHLPKDPSKLSIASYNIENFSANPKSTKNEKVNRIAESFINDLNSPDIIGLIEVQDNNGPTNDGTTDASQSAQRLIDAIKALGGPIYRYVDIAPENNADGGEPGGNIRTGFLYQPDRVSLSEKAKGGANDAVSWENGGLNFSVGRIDPTNAIWKDVRKSLAAEFIFQGNKVVVVANHLNSKRGDNALYGRIQPVTFKSEERRHELAKVLAQFAKEGSRQQANIVMLGDYNDFEFTKTIQLIEEGEMANLVSRHDWSDRYSYFYQGNNQSLDNMLVSTNLLGRYAFDMVHVNSPFMEAHGRASDHDPLLLQLAFPKRDELPSPNKVVPGNKNSENQVIKPKAALATAVKKKGKVLPHAGETSGLMLSFLGMTSLFGFISLKRKGQKN</sequence>
<dbReference type="EMBL" id="QLQD01000055">
    <property type="protein sequence ID" value="RLU56556.1"/>
    <property type="molecule type" value="Genomic_DNA"/>
</dbReference>
<dbReference type="GeneID" id="35765063"/>
<proteinExistence type="predicted"/>
<feature type="transmembrane region" description="Helical" evidence="1">
    <location>
        <begin position="916"/>
        <end position="933"/>
    </location>
</feature>
<accession>A0A3L8GFG7</accession>
<reference evidence="3 4" key="1">
    <citation type="submission" date="2018-06" db="EMBL/GenBank/DDBJ databases">
        <title>Mutators as drivers of adaptation in pathogenic bacteria and a risk factor for host jumps and vaccine escape.</title>
        <authorList>
            <person name="Barnes A.C."/>
            <person name="Silayeva O."/>
        </authorList>
    </citation>
    <scope>NUCLEOTIDE SEQUENCE [LARGE SCALE GENOMIC DNA]</scope>
    <source>
        <strain evidence="3 4">QMA0445</strain>
    </source>
</reference>
<evidence type="ECO:0000313" key="4">
    <source>
        <dbReference type="Proteomes" id="UP000269148"/>
    </source>
</evidence>
<dbReference type="AlphaFoldDB" id="A0A3L8GFG7"/>
<dbReference type="CDD" id="cd04486">
    <property type="entry name" value="YhcR_OBF_like"/>
    <property type="match status" value="2"/>
</dbReference>
<dbReference type="PANTHER" id="PTHR42834">
    <property type="entry name" value="ENDONUCLEASE/EXONUCLEASE/PHOSPHATASE FAMILY PROTEIN (AFU_ORTHOLOGUE AFUA_3G09210)"/>
    <property type="match status" value="1"/>
</dbReference>
<dbReference type="InterPro" id="IPR036691">
    <property type="entry name" value="Endo/exonu/phosph_ase_sf"/>
</dbReference>
<dbReference type="SUPFAM" id="SSF56219">
    <property type="entry name" value="DNase I-like"/>
    <property type="match status" value="1"/>
</dbReference>
<evidence type="ECO:0000256" key="1">
    <source>
        <dbReference type="SAM" id="Phobius"/>
    </source>
</evidence>
<evidence type="ECO:0000259" key="2">
    <source>
        <dbReference type="Pfam" id="PF03372"/>
    </source>
</evidence>
<dbReference type="STRING" id="1346.BMF34_05970"/>
<keyword evidence="1" id="KW-0472">Membrane</keyword>
<gene>
    <name evidence="3" type="ORF">DIY07_06185</name>
</gene>
<dbReference type="PANTHER" id="PTHR42834:SF1">
    <property type="entry name" value="ENDONUCLEASE_EXONUCLEASE_PHOSPHATASE FAMILY PROTEIN (AFU_ORTHOLOGUE AFUA_3G09210)"/>
    <property type="match status" value="1"/>
</dbReference>
<dbReference type="RefSeq" id="WP_003100030.1">
    <property type="nucleotide sequence ID" value="NZ_CP010783.1"/>
</dbReference>
<name>A0A3L8GFG7_STRIN</name>
<keyword evidence="1" id="KW-0812">Transmembrane</keyword>
<feature type="domain" description="Endonuclease/exonuclease/phosphatase" evidence="2">
    <location>
        <begin position="567"/>
        <end position="858"/>
    </location>
</feature>
<dbReference type="InterPro" id="IPR005135">
    <property type="entry name" value="Endo/exonuclease/phosphatase"/>
</dbReference>
<dbReference type="Proteomes" id="UP000269148">
    <property type="component" value="Unassembled WGS sequence"/>
</dbReference>
<protein>
    <submittedName>
        <fullName evidence="3">Nuclease</fullName>
    </submittedName>
</protein>
<comment type="caution">
    <text evidence="3">The sequence shown here is derived from an EMBL/GenBank/DDBJ whole genome shotgun (WGS) entry which is preliminary data.</text>
</comment>
<dbReference type="Pfam" id="PF03372">
    <property type="entry name" value="Exo_endo_phos"/>
    <property type="match status" value="1"/>
</dbReference>
<keyword evidence="1" id="KW-1133">Transmembrane helix</keyword>
<dbReference type="Gene3D" id="3.60.10.10">
    <property type="entry name" value="Endonuclease/exonuclease/phosphatase"/>
    <property type="match status" value="1"/>
</dbReference>
<evidence type="ECO:0000313" key="3">
    <source>
        <dbReference type="EMBL" id="RLU56556.1"/>
    </source>
</evidence>
<dbReference type="KEGG" id="siz:SI82_06060"/>
<dbReference type="GO" id="GO:0003824">
    <property type="term" value="F:catalytic activity"/>
    <property type="evidence" value="ECO:0007669"/>
    <property type="project" value="InterPro"/>
</dbReference>